<name>A0A0A9DLK1_ARUDO</name>
<accession>A0A0A9DLK1</accession>
<sequence>MLIKQMLSHLVQILGHSRELWMLPWKNWLVAQELVSGR</sequence>
<reference evidence="1" key="2">
    <citation type="journal article" date="2015" name="Data Brief">
        <title>Shoot transcriptome of the giant reed, Arundo donax.</title>
        <authorList>
            <person name="Barrero R.A."/>
            <person name="Guerrero F.D."/>
            <person name="Moolhuijzen P."/>
            <person name="Goolsby J.A."/>
            <person name="Tidwell J."/>
            <person name="Bellgard S.E."/>
            <person name="Bellgard M.I."/>
        </authorList>
    </citation>
    <scope>NUCLEOTIDE SEQUENCE</scope>
    <source>
        <tissue evidence="1">Shoot tissue taken approximately 20 cm above the soil surface</tissue>
    </source>
</reference>
<proteinExistence type="predicted"/>
<dbReference type="AlphaFoldDB" id="A0A0A9DLK1"/>
<dbReference type="EMBL" id="GBRH01209224">
    <property type="protein sequence ID" value="JAD88671.1"/>
    <property type="molecule type" value="Transcribed_RNA"/>
</dbReference>
<organism evidence="1">
    <name type="scientific">Arundo donax</name>
    <name type="common">Giant reed</name>
    <name type="synonym">Donax arundinaceus</name>
    <dbReference type="NCBI Taxonomy" id="35708"/>
    <lineage>
        <taxon>Eukaryota</taxon>
        <taxon>Viridiplantae</taxon>
        <taxon>Streptophyta</taxon>
        <taxon>Embryophyta</taxon>
        <taxon>Tracheophyta</taxon>
        <taxon>Spermatophyta</taxon>
        <taxon>Magnoliopsida</taxon>
        <taxon>Liliopsida</taxon>
        <taxon>Poales</taxon>
        <taxon>Poaceae</taxon>
        <taxon>PACMAD clade</taxon>
        <taxon>Arundinoideae</taxon>
        <taxon>Arundineae</taxon>
        <taxon>Arundo</taxon>
    </lineage>
</organism>
<evidence type="ECO:0000313" key="1">
    <source>
        <dbReference type="EMBL" id="JAD88671.1"/>
    </source>
</evidence>
<protein>
    <submittedName>
        <fullName evidence="1">Excision repair cross-complementing 1 ercc1, putative</fullName>
    </submittedName>
</protein>
<reference evidence="1" key="1">
    <citation type="submission" date="2014-09" db="EMBL/GenBank/DDBJ databases">
        <authorList>
            <person name="Magalhaes I.L.F."/>
            <person name="Oliveira U."/>
            <person name="Santos F.R."/>
            <person name="Vidigal T.H.D.A."/>
            <person name="Brescovit A.D."/>
            <person name="Santos A.J."/>
        </authorList>
    </citation>
    <scope>NUCLEOTIDE SEQUENCE</scope>
    <source>
        <tissue evidence="1">Shoot tissue taken approximately 20 cm above the soil surface</tissue>
    </source>
</reference>